<proteinExistence type="predicted"/>
<dbReference type="AlphaFoldDB" id="A0A2L2X9Q1"/>
<sequence>MVKFGRIAIHSCITICAGARYLEVLMYYIMCNNILHIW</sequence>
<keyword evidence="1" id="KW-0472">Membrane</keyword>
<reference evidence="3" key="1">
    <citation type="submission" date="2018-02" db="EMBL/GenBank/DDBJ databases">
        <title>Genome sequence of Desulfocucumis palustris strain NAW-5.</title>
        <authorList>
            <person name="Watanabe M."/>
            <person name="Kojima H."/>
            <person name="Fukui M."/>
        </authorList>
    </citation>
    <scope>NUCLEOTIDE SEQUENCE [LARGE SCALE GENOMIC DNA]</scope>
    <source>
        <strain evidence="3">NAW-5</strain>
    </source>
</reference>
<name>A0A2L2X9Q1_9FIRM</name>
<keyword evidence="1" id="KW-0812">Transmembrane</keyword>
<evidence type="ECO:0000313" key="3">
    <source>
        <dbReference type="Proteomes" id="UP000239549"/>
    </source>
</evidence>
<evidence type="ECO:0000256" key="1">
    <source>
        <dbReference type="SAM" id="Phobius"/>
    </source>
</evidence>
<protein>
    <submittedName>
        <fullName evidence="2">Uncharacterized protein</fullName>
    </submittedName>
</protein>
<gene>
    <name evidence="2" type="ORF">DCCM_1064</name>
</gene>
<keyword evidence="3" id="KW-1185">Reference proteome</keyword>
<evidence type="ECO:0000313" key="2">
    <source>
        <dbReference type="EMBL" id="GBF32868.1"/>
    </source>
</evidence>
<keyword evidence="1" id="KW-1133">Transmembrane helix</keyword>
<comment type="caution">
    <text evidence="2">The sequence shown here is derived from an EMBL/GenBank/DDBJ whole genome shotgun (WGS) entry which is preliminary data.</text>
</comment>
<feature type="transmembrane region" description="Helical" evidence="1">
    <location>
        <begin position="7"/>
        <end position="30"/>
    </location>
</feature>
<organism evidence="2 3">
    <name type="scientific">Desulfocucumis palustris</name>
    <dbReference type="NCBI Taxonomy" id="1898651"/>
    <lineage>
        <taxon>Bacteria</taxon>
        <taxon>Bacillati</taxon>
        <taxon>Bacillota</taxon>
        <taxon>Clostridia</taxon>
        <taxon>Eubacteriales</taxon>
        <taxon>Desulfocucumaceae</taxon>
        <taxon>Desulfocucumis</taxon>
    </lineage>
</organism>
<accession>A0A2L2X9Q1</accession>
<dbReference type="Proteomes" id="UP000239549">
    <property type="component" value="Unassembled WGS sequence"/>
</dbReference>
<dbReference type="EMBL" id="BFAV01000060">
    <property type="protein sequence ID" value="GBF32868.1"/>
    <property type="molecule type" value="Genomic_DNA"/>
</dbReference>